<sequence length="159" mass="17822">MADSIYICNASSHNFYVKVACDIEYQQGRNIAVGANAGNLGGVGVQVNQAKKWSESDKFGYTILNRYSSMKFHQDFSKKVCYVTIKFEPDDTDSLCENHGLGVNCGLIIDSSCYVHNAKPGLRWTDIDGICHKPNLKNKEDLPKDFKCSIYQKLKKPSK</sequence>
<protein>
    <submittedName>
        <fullName evidence="1">Uncharacterized protein</fullName>
    </submittedName>
</protein>
<keyword evidence="2" id="KW-1185">Reference proteome</keyword>
<proteinExistence type="predicted"/>
<evidence type="ECO:0000313" key="1">
    <source>
        <dbReference type="EMBL" id="VDH98358.1"/>
    </source>
</evidence>
<dbReference type="Proteomes" id="UP000596742">
    <property type="component" value="Unassembled WGS sequence"/>
</dbReference>
<dbReference type="EMBL" id="UYJE01001013">
    <property type="protein sequence ID" value="VDH98358.1"/>
    <property type="molecule type" value="Genomic_DNA"/>
</dbReference>
<organism evidence="1 2">
    <name type="scientific">Mytilus galloprovincialis</name>
    <name type="common">Mediterranean mussel</name>
    <dbReference type="NCBI Taxonomy" id="29158"/>
    <lineage>
        <taxon>Eukaryota</taxon>
        <taxon>Metazoa</taxon>
        <taxon>Spiralia</taxon>
        <taxon>Lophotrochozoa</taxon>
        <taxon>Mollusca</taxon>
        <taxon>Bivalvia</taxon>
        <taxon>Autobranchia</taxon>
        <taxon>Pteriomorphia</taxon>
        <taxon>Mytilida</taxon>
        <taxon>Mytiloidea</taxon>
        <taxon>Mytilidae</taxon>
        <taxon>Mytilinae</taxon>
        <taxon>Mytilus</taxon>
    </lineage>
</organism>
<dbReference type="OrthoDB" id="6180092at2759"/>
<gene>
    <name evidence="1" type="ORF">MGAL_10B031764</name>
</gene>
<comment type="caution">
    <text evidence="1">The sequence shown here is derived from an EMBL/GenBank/DDBJ whole genome shotgun (WGS) entry which is preliminary data.</text>
</comment>
<evidence type="ECO:0000313" key="2">
    <source>
        <dbReference type="Proteomes" id="UP000596742"/>
    </source>
</evidence>
<accession>A0A8B6C2L5</accession>
<reference evidence="1" key="1">
    <citation type="submission" date="2018-11" db="EMBL/GenBank/DDBJ databases">
        <authorList>
            <person name="Alioto T."/>
            <person name="Alioto T."/>
        </authorList>
    </citation>
    <scope>NUCLEOTIDE SEQUENCE</scope>
</reference>
<dbReference type="AlphaFoldDB" id="A0A8B6C2L5"/>
<name>A0A8B6C2L5_MYTGA</name>